<sequence length="110" mass="12271">MSLLDTGNETITVYPQEQTTDDRGNTVWRPSTTGVPVRCRVQPVDSDEPAVPGQATETTYRVIARDAPLGPWVRVEWNGRTWDVIGEPRRYNGSPATRHIDALIRAVAIQ</sequence>
<dbReference type="EMBL" id="JAAKZZ010000305">
    <property type="protein sequence ID" value="NGO71452.1"/>
    <property type="molecule type" value="Genomic_DNA"/>
</dbReference>
<gene>
    <name evidence="1" type="ORF">G5C65_24490</name>
</gene>
<dbReference type="AlphaFoldDB" id="A0A6G4X2U0"/>
<evidence type="ECO:0000313" key="1">
    <source>
        <dbReference type="EMBL" id="NGO71452.1"/>
    </source>
</evidence>
<proteinExistence type="predicted"/>
<protein>
    <submittedName>
        <fullName evidence="1">Head-tail adaptor protein</fullName>
    </submittedName>
</protein>
<dbReference type="InterPro" id="IPR008767">
    <property type="entry name" value="Phage_SPP1_head-tail_adaptor"/>
</dbReference>
<dbReference type="Pfam" id="PF05521">
    <property type="entry name" value="Phage_HCP"/>
    <property type="match status" value="1"/>
</dbReference>
<dbReference type="Proteomes" id="UP000477722">
    <property type="component" value="Unassembled WGS sequence"/>
</dbReference>
<organism evidence="1 2">
    <name type="scientific">Streptomyces boncukensis</name>
    <dbReference type="NCBI Taxonomy" id="2711219"/>
    <lineage>
        <taxon>Bacteria</taxon>
        <taxon>Bacillati</taxon>
        <taxon>Actinomycetota</taxon>
        <taxon>Actinomycetes</taxon>
        <taxon>Kitasatosporales</taxon>
        <taxon>Streptomycetaceae</taxon>
        <taxon>Streptomyces</taxon>
    </lineage>
</organism>
<keyword evidence="2" id="KW-1185">Reference proteome</keyword>
<evidence type="ECO:0000313" key="2">
    <source>
        <dbReference type="Proteomes" id="UP000477722"/>
    </source>
</evidence>
<accession>A0A6G4X2U0</accession>
<name>A0A6G4X2U0_9ACTN</name>
<dbReference type="RefSeq" id="WP_165301085.1">
    <property type="nucleotide sequence ID" value="NZ_JAAKZZ010000305.1"/>
</dbReference>
<reference evidence="1 2" key="1">
    <citation type="submission" date="2020-02" db="EMBL/GenBank/DDBJ databases">
        <title>Whole-genome analyses of novel actinobacteria.</title>
        <authorList>
            <person name="Sahin N."/>
            <person name="Tatar D."/>
        </authorList>
    </citation>
    <scope>NUCLEOTIDE SEQUENCE [LARGE SCALE GENOMIC DNA]</scope>
    <source>
        <strain evidence="1 2">SB3404</strain>
    </source>
</reference>
<comment type="caution">
    <text evidence="1">The sequence shown here is derived from an EMBL/GenBank/DDBJ whole genome shotgun (WGS) entry which is preliminary data.</text>
</comment>